<protein>
    <submittedName>
        <fullName evidence="3">Uncharacterized protein</fullName>
    </submittedName>
</protein>
<evidence type="ECO:0000313" key="2">
    <source>
        <dbReference type="Proteomes" id="UP000025227"/>
    </source>
</evidence>
<proteinExistence type="predicted"/>
<organism evidence="2 3">
    <name type="scientific">Haemonchus contortus</name>
    <name type="common">Barber pole worm</name>
    <dbReference type="NCBI Taxonomy" id="6289"/>
    <lineage>
        <taxon>Eukaryota</taxon>
        <taxon>Metazoa</taxon>
        <taxon>Ecdysozoa</taxon>
        <taxon>Nematoda</taxon>
        <taxon>Chromadorea</taxon>
        <taxon>Rhabditida</taxon>
        <taxon>Rhabditina</taxon>
        <taxon>Rhabditomorpha</taxon>
        <taxon>Strongyloidea</taxon>
        <taxon>Trichostrongylidae</taxon>
        <taxon>Haemonchus</taxon>
    </lineage>
</organism>
<dbReference type="Proteomes" id="UP000025227">
    <property type="component" value="Unplaced"/>
</dbReference>
<feature type="chain" id="PRO_5029583418" evidence="1">
    <location>
        <begin position="22"/>
        <end position="117"/>
    </location>
</feature>
<sequence>MFETITIRNGVVLLLIRLRAAHLDTVNHTALKYASETWTLRKQDEHAVSVIQGAVENRRLGITLYTVQVRARSSEFRQGKGSAMSLLTPRDRQSDGLVMTVGPRRLLDEPLGMSNER</sequence>
<dbReference type="WBParaSite" id="HCON_00055650-00001">
    <property type="protein sequence ID" value="HCON_00055650-00001"/>
    <property type="gene ID" value="HCON_00055650"/>
</dbReference>
<keyword evidence="1" id="KW-0732">Signal</keyword>
<keyword evidence="2" id="KW-1185">Reference proteome</keyword>
<evidence type="ECO:0000313" key="3">
    <source>
        <dbReference type="WBParaSite" id="HCON_00055650-00001"/>
    </source>
</evidence>
<feature type="signal peptide" evidence="1">
    <location>
        <begin position="1"/>
        <end position="21"/>
    </location>
</feature>
<reference evidence="3" key="1">
    <citation type="submission" date="2020-12" db="UniProtKB">
        <authorList>
            <consortium name="WormBaseParasite"/>
        </authorList>
    </citation>
    <scope>IDENTIFICATION</scope>
    <source>
        <strain evidence="3">MHco3</strain>
    </source>
</reference>
<evidence type="ECO:0000256" key="1">
    <source>
        <dbReference type="SAM" id="SignalP"/>
    </source>
</evidence>
<name>A0A7I4Y6M5_HAECO</name>
<dbReference type="AlphaFoldDB" id="A0A7I4Y6M5"/>
<accession>A0A7I4Y6M5</accession>